<sequence>MKLVNKILVIFFALLLNTNLALSGEKWDMALAYGAGNFHSANATEFAKNVTLK</sequence>
<feature type="non-terminal residue" evidence="1">
    <location>
        <position position="53"/>
    </location>
</feature>
<protein>
    <submittedName>
        <fullName evidence="1">Uncharacterized protein</fullName>
    </submittedName>
</protein>
<dbReference type="AlphaFoldDB" id="A0A383D0J4"/>
<organism evidence="1">
    <name type="scientific">marine metagenome</name>
    <dbReference type="NCBI Taxonomy" id="408172"/>
    <lineage>
        <taxon>unclassified sequences</taxon>
        <taxon>metagenomes</taxon>
        <taxon>ecological metagenomes</taxon>
    </lineage>
</organism>
<gene>
    <name evidence="1" type="ORF">METZ01_LOCUS490931</name>
</gene>
<dbReference type="EMBL" id="UINC01213349">
    <property type="protein sequence ID" value="SVE38077.1"/>
    <property type="molecule type" value="Genomic_DNA"/>
</dbReference>
<evidence type="ECO:0000313" key="1">
    <source>
        <dbReference type="EMBL" id="SVE38077.1"/>
    </source>
</evidence>
<reference evidence="1" key="1">
    <citation type="submission" date="2018-05" db="EMBL/GenBank/DDBJ databases">
        <authorList>
            <person name="Lanie J.A."/>
            <person name="Ng W.-L."/>
            <person name="Kazmierczak K.M."/>
            <person name="Andrzejewski T.M."/>
            <person name="Davidsen T.M."/>
            <person name="Wayne K.J."/>
            <person name="Tettelin H."/>
            <person name="Glass J.I."/>
            <person name="Rusch D."/>
            <person name="Podicherti R."/>
            <person name="Tsui H.-C.T."/>
            <person name="Winkler M.E."/>
        </authorList>
    </citation>
    <scope>NUCLEOTIDE SEQUENCE</scope>
</reference>
<accession>A0A383D0J4</accession>
<proteinExistence type="predicted"/>
<name>A0A383D0J4_9ZZZZ</name>